<feature type="domain" description="Knr4/Smi1-like" evidence="3">
    <location>
        <begin position="93"/>
        <end position="323"/>
    </location>
</feature>
<feature type="compositionally biased region" description="Low complexity" evidence="2">
    <location>
        <begin position="44"/>
        <end position="62"/>
    </location>
</feature>
<reference evidence="4 5" key="1">
    <citation type="submission" date="2016-10" db="EMBL/GenBank/DDBJ databases">
        <authorList>
            <person name="de Groot N.N."/>
        </authorList>
    </citation>
    <scope>NUCLEOTIDE SEQUENCE [LARGE SCALE GENOMIC DNA]</scope>
    <source>
        <strain evidence="4 5">CBS 141442</strain>
    </source>
</reference>
<feature type="region of interest" description="Disordered" evidence="2">
    <location>
        <begin position="44"/>
        <end position="63"/>
    </location>
</feature>
<dbReference type="GO" id="GO:0043332">
    <property type="term" value="C:mating projection tip"/>
    <property type="evidence" value="ECO:0007669"/>
    <property type="project" value="TreeGrafter"/>
</dbReference>
<feature type="region of interest" description="Disordered" evidence="2">
    <location>
        <begin position="437"/>
        <end position="459"/>
    </location>
</feature>
<dbReference type="OrthoDB" id="2305498at2759"/>
<dbReference type="InterPro" id="IPR018958">
    <property type="entry name" value="Knr4/Smi1-like_dom"/>
</dbReference>
<evidence type="ECO:0000256" key="2">
    <source>
        <dbReference type="SAM" id="MobiDB-lite"/>
    </source>
</evidence>
<dbReference type="Pfam" id="PF09346">
    <property type="entry name" value="SMI1_KNR4"/>
    <property type="match status" value="1"/>
</dbReference>
<dbReference type="Proteomes" id="UP000182334">
    <property type="component" value="Chromosome I"/>
</dbReference>
<proteinExistence type="inferred from homology"/>
<comment type="similarity">
    <text evidence="1">Belongs to the KNR4/SMI1 family.</text>
</comment>
<dbReference type="PANTHER" id="PTHR47432">
    <property type="entry name" value="CELL WALL ASSEMBLY REGULATOR SMI1"/>
    <property type="match status" value="1"/>
</dbReference>
<protein>
    <submittedName>
        <fullName evidence="4">CIC11C00000005440</fullName>
    </submittedName>
</protein>
<evidence type="ECO:0000313" key="4">
    <source>
        <dbReference type="EMBL" id="SGZ47732.1"/>
    </source>
</evidence>
<evidence type="ECO:0000313" key="5">
    <source>
        <dbReference type="Proteomes" id="UP000182334"/>
    </source>
</evidence>
<organism evidence="4 5">
    <name type="scientific">Sungouiella intermedia</name>
    <dbReference type="NCBI Taxonomy" id="45354"/>
    <lineage>
        <taxon>Eukaryota</taxon>
        <taxon>Fungi</taxon>
        <taxon>Dikarya</taxon>
        <taxon>Ascomycota</taxon>
        <taxon>Saccharomycotina</taxon>
        <taxon>Pichiomycetes</taxon>
        <taxon>Metschnikowiaceae</taxon>
        <taxon>Sungouiella</taxon>
    </lineage>
</organism>
<accession>A0A1L0BAV7</accession>
<gene>
    <name evidence="4" type="ORF">SAMEA4029010_CIC11G00000005440</name>
</gene>
<dbReference type="SMART" id="SM00860">
    <property type="entry name" value="SMI1_KNR4"/>
    <property type="match status" value="1"/>
</dbReference>
<dbReference type="EMBL" id="LT635756">
    <property type="protein sequence ID" value="SGZ47732.1"/>
    <property type="molecule type" value="Genomic_DNA"/>
</dbReference>
<dbReference type="SUPFAM" id="SSF160631">
    <property type="entry name" value="SMI1/KNR4-like"/>
    <property type="match status" value="1"/>
</dbReference>
<name>A0A1L0BAV7_9ASCO</name>
<dbReference type="InterPro" id="IPR009203">
    <property type="entry name" value="Knr4/Smi1"/>
</dbReference>
<sequence>MAFSKLLKEFFYSLSATDKYSDFDSRKSFNRVNKPTAQTSLLYSHQNNSSSVSLTSPSTDSSEGVHETRLAWRHIKKWLHKHSQDLNSTLLSPCTESDLSEFQKDLNIRLPKCVQEFFTMTDGQSTFNENGSGGLIYGLRLMSINEIAVMTESWRKVHKAILEQQNVPVLEPQLPVVEETSDLGEPSKLKQPKVKNERANPFPRQYCVPPGSILPIYAHSMWIPIITDGVGNCIAVDLSLSVNEASIASLSGTPRTSEAEVDAEHSSETANISVDVIPGESITDKKILKQEKTDQTWGQVIIFGRDFDTKFKIADNFGDFLLIFANDLEKGNWELTSSSDNEDLMCGSDTELIYVDHETKREMPYLDVLKRRVTDQWLNSLSEEQKALRDNKKLIDLLYKGMSIQVPELSETTTDNLINENLCKIDVINTPIKSGDGVGAAGGPSHSNDFGGDLDDDMT</sequence>
<dbReference type="GO" id="GO:0070880">
    <property type="term" value="P:fungal-type cell wall beta-glucan biosynthetic process"/>
    <property type="evidence" value="ECO:0007669"/>
    <property type="project" value="TreeGrafter"/>
</dbReference>
<dbReference type="PIRSF" id="PIRSF017023">
    <property type="entry name" value="KNR4"/>
    <property type="match status" value="1"/>
</dbReference>
<dbReference type="InterPro" id="IPR051873">
    <property type="entry name" value="KNR4/SMI1_regulator"/>
</dbReference>
<evidence type="ECO:0000259" key="3">
    <source>
        <dbReference type="SMART" id="SM00860"/>
    </source>
</evidence>
<dbReference type="AlphaFoldDB" id="A0A1L0BAV7"/>
<dbReference type="PANTHER" id="PTHR47432:SF1">
    <property type="entry name" value="CELL WALL ASSEMBLY REGULATOR SMI1"/>
    <property type="match status" value="1"/>
</dbReference>
<keyword evidence="5" id="KW-1185">Reference proteome</keyword>
<dbReference type="STRING" id="45354.A0A1L0BAV7"/>
<dbReference type="InterPro" id="IPR037883">
    <property type="entry name" value="Knr4/Smi1-like_sf"/>
</dbReference>
<evidence type="ECO:0000256" key="1">
    <source>
        <dbReference type="ARBA" id="ARBA00005303"/>
    </source>
</evidence>